<evidence type="ECO:0000313" key="2">
    <source>
        <dbReference type="Proteomes" id="UP000441389"/>
    </source>
</evidence>
<dbReference type="RefSeq" id="WP_157025296.1">
    <property type="nucleotide sequence ID" value="NZ_WQMS01000001.1"/>
</dbReference>
<comment type="caution">
    <text evidence="1">The sequence shown here is derived from an EMBL/GenBank/DDBJ whole genome shotgun (WGS) entry which is preliminary data.</text>
</comment>
<dbReference type="EMBL" id="WQMS01000001">
    <property type="protein sequence ID" value="MVO76607.1"/>
    <property type="molecule type" value="Genomic_DNA"/>
</dbReference>
<keyword evidence="2" id="KW-1185">Reference proteome</keyword>
<proteinExistence type="predicted"/>
<dbReference type="AlphaFoldDB" id="A0A6I4IWW6"/>
<name>A0A6I4IWW6_9SPHN</name>
<gene>
    <name evidence="1" type="ORF">GON01_01450</name>
</gene>
<accession>A0A6I4IWW6</accession>
<evidence type="ECO:0000313" key="1">
    <source>
        <dbReference type="EMBL" id="MVO76607.1"/>
    </source>
</evidence>
<dbReference type="Proteomes" id="UP000441389">
    <property type="component" value="Unassembled WGS sequence"/>
</dbReference>
<reference evidence="1 2" key="1">
    <citation type="submission" date="2019-12" db="EMBL/GenBank/DDBJ databases">
        <authorList>
            <person name="Huq M.A."/>
        </authorList>
    </citation>
    <scope>NUCLEOTIDE SEQUENCE [LARGE SCALE GENOMIC DNA]</scope>
    <source>
        <strain evidence="1 2">MAH-20</strain>
    </source>
</reference>
<organism evidence="1 2">
    <name type="scientific">Sphingomonas horti</name>
    <dbReference type="NCBI Taxonomy" id="2682842"/>
    <lineage>
        <taxon>Bacteria</taxon>
        <taxon>Pseudomonadati</taxon>
        <taxon>Pseudomonadota</taxon>
        <taxon>Alphaproteobacteria</taxon>
        <taxon>Sphingomonadales</taxon>
        <taxon>Sphingomonadaceae</taxon>
        <taxon>Sphingomonas</taxon>
    </lineage>
</organism>
<sequence>MAETTIFVCALSACATVPFPSPETLLNDEQVIDLMESPKKWDNRVVTIKVYPYDNGFTKSYAVCFEVCDAAYADKSPFLIYTEENRFKGSRGDQPAIVKARYSSACFYKSTLCPDTRFGQFTELNRN</sequence>
<protein>
    <submittedName>
        <fullName evidence="1">Uncharacterized protein</fullName>
    </submittedName>
</protein>